<organism evidence="3 4">
    <name type="scientific">Pestalotiopsis fici (strain W106-1 / CGMCC3.15140)</name>
    <dbReference type="NCBI Taxonomy" id="1229662"/>
    <lineage>
        <taxon>Eukaryota</taxon>
        <taxon>Fungi</taxon>
        <taxon>Dikarya</taxon>
        <taxon>Ascomycota</taxon>
        <taxon>Pezizomycotina</taxon>
        <taxon>Sordariomycetes</taxon>
        <taxon>Xylariomycetidae</taxon>
        <taxon>Amphisphaeriales</taxon>
        <taxon>Sporocadaceae</taxon>
        <taxon>Pestalotiopsis</taxon>
    </lineage>
</organism>
<evidence type="ECO:0000256" key="2">
    <source>
        <dbReference type="SAM" id="SignalP"/>
    </source>
</evidence>
<dbReference type="GeneID" id="19272901"/>
<dbReference type="OrthoDB" id="5405745at2759"/>
<feature type="signal peptide" evidence="2">
    <location>
        <begin position="1"/>
        <end position="35"/>
    </location>
</feature>
<dbReference type="AlphaFoldDB" id="W3X2X7"/>
<dbReference type="KEGG" id="pfy:PFICI_07888"/>
<accession>W3X2X7</accession>
<reference evidence="4" key="1">
    <citation type="journal article" date="2015" name="BMC Genomics">
        <title>Genomic and transcriptomic analysis of the endophytic fungus Pestalotiopsis fici reveals its lifestyle and high potential for synthesis of natural products.</title>
        <authorList>
            <person name="Wang X."/>
            <person name="Zhang X."/>
            <person name="Liu L."/>
            <person name="Xiang M."/>
            <person name="Wang W."/>
            <person name="Sun X."/>
            <person name="Che Y."/>
            <person name="Guo L."/>
            <person name="Liu G."/>
            <person name="Guo L."/>
            <person name="Wang C."/>
            <person name="Yin W.B."/>
            <person name="Stadler M."/>
            <person name="Zhang X."/>
            <person name="Liu X."/>
        </authorList>
    </citation>
    <scope>NUCLEOTIDE SEQUENCE [LARGE SCALE GENOMIC DNA]</scope>
    <source>
        <strain evidence="4">W106-1 / CGMCC3.15140</strain>
    </source>
</reference>
<evidence type="ECO:0000313" key="3">
    <source>
        <dbReference type="EMBL" id="ETS80359.1"/>
    </source>
</evidence>
<dbReference type="FunCoup" id="W3X2X7">
    <property type="interactions" value="43"/>
</dbReference>
<dbReference type="STRING" id="1229662.W3X2X7"/>
<evidence type="ECO:0000313" key="4">
    <source>
        <dbReference type="Proteomes" id="UP000030651"/>
    </source>
</evidence>
<name>W3X2X7_PESFW</name>
<evidence type="ECO:0008006" key="5">
    <source>
        <dbReference type="Google" id="ProtNLM"/>
    </source>
</evidence>
<dbReference type="eggNOG" id="ENOG502QTA4">
    <property type="taxonomic scope" value="Eukaryota"/>
</dbReference>
<keyword evidence="1" id="KW-0472">Membrane</keyword>
<dbReference type="PANTHER" id="PTHR39142">
    <property type="entry name" value="MID1P"/>
    <property type="match status" value="1"/>
</dbReference>
<protein>
    <recommendedName>
        <fullName evidence="5">Stretch-activated cation channel MID1</fullName>
    </recommendedName>
</protein>
<dbReference type="HOGENOM" id="CLU_018731_0_0_1"/>
<keyword evidence="1" id="KW-0812">Transmembrane</keyword>
<dbReference type="GO" id="GO:0005262">
    <property type="term" value="F:calcium channel activity"/>
    <property type="evidence" value="ECO:0007669"/>
    <property type="project" value="InterPro"/>
</dbReference>
<feature type="chain" id="PRO_5004835709" description="Stretch-activated cation channel MID1" evidence="2">
    <location>
        <begin position="36"/>
        <end position="644"/>
    </location>
</feature>
<dbReference type="InterPro" id="IPR024338">
    <property type="entry name" value="MID1/Yam8"/>
</dbReference>
<keyword evidence="2" id="KW-0732">Signal</keyword>
<sequence>MQLSPLQSRLAASLAASFLLLVVYLFLFSPQFALAAEILSEHGARGDAMDVWALAEDMEQATAESLDLRSEMYEPDFPLFDRSVIGRAPSGVTSLTNNVKSNQNLDQGSSVRFVFEIASLSSREIDSSEAFELRKRQEDPQDTEMFVAEDEQNVTDLSEIERRATPTKTLWISANTCMQPDRPAANQTFMDPPQLTLYVSTSSDNDSPGPAAPPDNQEVLVFDEGAVMYNMTFSEDVYFTITAPNVSDWFTSSLYNVDVAASVDQSYHSYDADTEPDLVWVDSDSGAALLRTGNLTNSSDTELTTAPYTMFAYSQNDATVVGVKRSYCGLKEYAEIGGSQSTTALMSTGLTRRGQGNSTKQEFFITGLNKSSIYEAILVQEPGTTGSLNKRDDNVAGGGGVVFRQTEFDTKSSSTCQVISNLTFCDQTAYSVPSSSKYSNKVDDLKEFYDSYAKEMYDNFEKALAQIQCDADNTSKYSLAKTCDDCRDAYKNWVCSVSIPRCEDFSKTDDFLQMRNIMATNSDGSSPVDQSLKQIYGNAVAYNSSRLARIDDEIEPGPYKEVLPCEDLCYTLVQSCPAALGFGCPTPGNMGFNTSYGRREVNSSSSAVTCNFPGSAHYVSAAQMSVTISSAALFGCVAFAMLWL</sequence>
<keyword evidence="4" id="KW-1185">Reference proteome</keyword>
<dbReference type="Pfam" id="PF12929">
    <property type="entry name" value="Mid1"/>
    <property type="match status" value="1"/>
</dbReference>
<dbReference type="Proteomes" id="UP000030651">
    <property type="component" value="Unassembled WGS sequence"/>
</dbReference>
<dbReference type="GO" id="GO:0098703">
    <property type="term" value="P:calcium ion import across plasma membrane"/>
    <property type="evidence" value="ECO:0007669"/>
    <property type="project" value="InterPro"/>
</dbReference>
<proteinExistence type="predicted"/>
<keyword evidence="1" id="KW-1133">Transmembrane helix</keyword>
<dbReference type="EMBL" id="KI912113">
    <property type="protein sequence ID" value="ETS80359.1"/>
    <property type="molecule type" value="Genomic_DNA"/>
</dbReference>
<dbReference type="OMA" id="YYGFLAM"/>
<dbReference type="InParanoid" id="W3X2X7"/>
<gene>
    <name evidence="3" type="ORF">PFICI_07888</name>
</gene>
<dbReference type="PANTHER" id="PTHR39142:SF1">
    <property type="entry name" value="AEL197CP"/>
    <property type="match status" value="1"/>
</dbReference>
<feature type="transmembrane region" description="Helical" evidence="1">
    <location>
        <begin position="621"/>
        <end position="643"/>
    </location>
</feature>
<dbReference type="RefSeq" id="XP_007834660.1">
    <property type="nucleotide sequence ID" value="XM_007836469.1"/>
</dbReference>
<evidence type="ECO:0000256" key="1">
    <source>
        <dbReference type="SAM" id="Phobius"/>
    </source>
</evidence>